<dbReference type="OrthoDB" id="9789139at2"/>
<accession>A0A2T0X763</accession>
<dbReference type="EMBL" id="PVTT01000001">
    <property type="protein sequence ID" value="PRY94790.1"/>
    <property type="molecule type" value="Genomic_DNA"/>
</dbReference>
<name>A0A2T0X763_9RHOB</name>
<comment type="caution">
    <text evidence="1">The sequence shown here is derived from an EMBL/GenBank/DDBJ whole genome shotgun (WGS) entry which is preliminary data.</text>
</comment>
<organism evidence="1 2">
    <name type="scientific">Hasllibacter halocynthiae</name>
    <dbReference type="NCBI Taxonomy" id="595589"/>
    <lineage>
        <taxon>Bacteria</taxon>
        <taxon>Pseudomonadati</taxon>
        <taxon>Pseudomonadota</taxon>
        <taxon>Alphaproteobacteria</taxon>
        <taxon>Rhodobacterales</taxon>
        <taxon>Roseobacteraceae</taxon>
        <taxon>Hasllibacter</taxon>
    </lineage>
</organism>
<dbReference type="CDD" id="cd16413">
    <property type="entry name" value="DGQHR_domain"/>
    <property type="match status" value="1"/>
</dbReference>
<dbReference type="InterPro" id="IPR026440">
    <property type="entry name" value="DNA_PRithio_assoc_DGOHR_pro_1"/>
</dbReference>
<sequence length="411" mass="46251">MSSFTFPYETRALRVEQRLGTFYVVSLPSELLLQVAASDRMRATLNADGTGYTLEGTQRLVQDKRLNEIADYINRVDSAFPNSIIVAANYDLETGFDQGELEYISTEEEGKPLDASRVWTITESEDGCHTLTIPSSDKLAAIIDGQHRLFSFARAEATAMQSTNLLCSVFIDLPKALQAQIFATINSTQKRVDRSLTYELFGYNVSDEDEEYWTPDKLAVFLTRKLGTDADSPLQGRITVAPKRDAALEELAEMARWRVSTAVIVDGILRLYSSNPKRDANLMRKDEASPRSELRNGPKDNTPLRDVFIDGNDALIYKMVLNYLKASEDIFWSKASEESFIFRTIGVQAIFDILRKIAARSLEARNIRVEYFSEILEDARGIDFSAERFRNPSGSGRTVIRRAIEETIGIA</sequence>
<reference evidence="1 2" key="1">
    <citation type="submission" date="2018-03" db="EMBL/GenBank/DDBJ databases">
        <title>Genomic Encyclopedia of Archaeal and Bacterial Type Strains, Phase II (KMG-II): from individual species to whole genera.</title>
        <authorList>
            <person name="Goeker M."/>
        </authorList>
    </citation>
    <scope>NUCLEOTIDE SEQUENCE [LARGE SCALE GENOMIC DNA]</scope>
    <source>
        <strain evidence="1 2">DSM 29318</strain>
    </source>
</reference>
<dbReference type="InterPro" id="IPR017601">
    <property type="entry name" value="DGQHR-contain_dom"/>
</dbReference>
<evidence type="ECO:0000313" key="2">
    <source>
        <dbReference type="Proteomes" id="UP000238801"/>
    </source>
</evidence>
<dbReference type="NCBIfam" id="TIGR04172">
    <property type="entry name" value="DGQHR_dnd_1"/>
    <property type="match status" value="1"/>
</dbReference>
<protein>
    <submittedName>
        <fullName evidence="1">DNA phosphorothioation-associated DGQHR protein 1</fullName>
    </submittedName>
</protein>
<keyword evidence="2" id="KW-1185">Reference proteome</keyword>
<dbReference type="AlphaFoldDB" id="A0A2T0X763"/>
<dbReference type="Pfam" id="PF14072">
    <property type="entry name" value="DndB"/>
    <property type="match status" value="1"/>
</dbReference>
<proteinExistence type="predicted"/>
<dbReference type="NCBIfam" id="TIGR03187">
    <property type="entry name" value="DGQHR"/>
    <property type="match status" value="1"/>
</dbReference>
<evidence type="ECO:0000313" key="1">
    <source>
        <dbReference type="EMBL" id="PRY94790.1"/>
    </source>
</evidence>
<dbReference type="RefSeq" id="WP_106159251.1">
    <property type="nucleotide sequence ID" value="NZ_PVTT01000001.1"/>
</dbReference>
<dbReference type="InterPro" id="IPR017642">
    <property type="entry name" value="DNA_S_mod_DndB"/>
</dbReference>
<dbReference type="Proteomes" id="UP000238801">
    <property type="component" value="Unassembled WGS sequence"/>
</dbReference>
<gene>
    <name evidence="1" type="ORF">BCF33_0389</name>
</gene>